<name>A0AA38C255_TAXCH</name>
<keyword evidence="3" id="KW-1185">Reference proteome</keyword>
<feature type="region of interest" description="Disordered" evidence="1">
    <location>
        <begin position="53"/>
        <end position="74"/>
    </location>
</feature>
<feature type="region of interest" description="Disordered" evidence="1">
    <location>
        <begin position="1"/>
        <end position="27"/>
    </location>
</feature>
<protein>
    <submittedName>
        <fullName evidence="2">Uncharacterized protein</fullName>
    </submittedName>
</protein>
<proteinExistence type="predicted"/>
<feature type="compositionally biased region" description="Basic and acidic residues" evidence="1">
    <location>
        <begin position="9"/>
        <end position="24"/>
    </location>
</feature>
<gene>
    <name evidence="2" type="ORF">KI387_041495</name>
</gene>
<dbReference type="Proteomes" id="UP000824469">
    <property type="component" value="Unassembled WGS sequence"/>
</dbReference>
<feature type="non-terminal residue" evidence="2">
    <location>
        <position position="1"/>
    </location>
</feature>
<evidence type="ECO:0000313" key="3">
    <source>
        <dbReference type="Proteomes" id="UP000824469"/>
    </source>
</evidence>
<dbReference type="AlphaFoldDB" id="A0AA38C255"/>
<evidence type="ECO:0000256" key="1">
    <source>
        <dbReference type="SAM" id="MobiDB-lite"/>
    </source>
</evidence>
<comment type="caution">
    <text evidence="2">The sequence shown here is derived from an EMBL/GenBank/DDBJ whole genome shotgun (WGS) entry which is preliminary data.</text>
</comment>
<sequence>GVKELWISEEQRRENQPIRAEPRRGNQLSGAELSCISGFIHVSKLKCYPRPQEMNPNGEWYNREMEEATSSMTK</sequence>
<organism evidence="2 3">
    <name type="scientific">Taxus chinensis</name>
    <name type="common">Chinese yew</name>
    <name type="synonym">Taxus wallichiana var. chinensis</name>
    <dbReference type="NCBI Taxonomy" id="29808"/>
    <lineage>
        <taxon>Eukaryota</taxon>
        <taxon>Viridiplantae</taxon>
        <taxon>Streptophyta</taxon>
        <taxon>Embryophyta</taxon>
        <taxon>Tracheophyta</taxon>
        <taxon>Spermatophyta</taxon>
        <taxon>Pinopsida</taxon>
        <taxon>Pinidae</taxon>
        <taxon>Conifers II</taxon>
        <taxon>Cupressales</taxon>
        <taxon>Taxaceae</taxon>
        <taxon>Taxus</taxon>
    </lineage>
</organism>
<feature type="non-terminal residue" evidence="2">
    <location>
        <position position="74"/>
    </location>
</feature>
<dbReference type="EMBL" id="JAHRHJ020001320">
    <property type="protein sequence ID" value="KAH9293301.1"/>
    <property type="molecule type" value="Genomic_DNA"/>
</dbReference>
<accession>A0AA38C255</accession>
<reference evidence="2 3" key="1">
    <citation type="journal article" date="2021" name="Nat. Plants">
        <title>The Taxus genome provides insights into paclitaxel biosynthesis.</title>
        <authorList>
            <person name="Xiong X."/>
            <person name="Gou J."/>
            <person name="Liao Q."/>
            <person name="Li Y."/>
            <person name="Zhou Q."/>
            <person name="Bi G."/>
            <person name="Li C."/>
            <person name="Du R."/>
            <person name="Wang X."/>
            <person name="Sun T."/>
            <person name="Guo L."/>
            <person name="Liang H."/>
            <person name="Lu P."/>
            <person name="Wu Y."/>
            <person name="Zhang Z."/>
            <person name="Ro D.K."/>
            <person name="Shang Y."/>
            <person name="Huang S."/>
            <person name="Yan J."/>
        </authorList>
    </citation>
    <scope>NUCLEOTIDE SEQUENCE [LARGE SCALE GENOMIC DNA]</scope>
    <source>
        <strain evidence="2">Ta-2019</strain>
    </source>
</reference>
<evidence type="ECO:0000313" key="2">
    <source>
        <dbReference type="EMBL" id="KAH9293301.1"/>
    </source>
</evidence>